<keyword evidence="1" id="KW-0812">Transmembrane</keyword>
<reference evidence="3 4" key="1">
    <citation type="submission" date="2016-10" db="EMBL/GenBank/DDBJ databases">
        <authorList>
            <person name="de Groot N.N."/>
        </authorList>
    </citation>
    <scope>NUCLEOTIDE SEQUENCE [LARGE SCALE GENOMIC DNA]</scope>
    <source>
        <strain evidence="3 4">NLAE-zl-G339</strain>
    </source>
</reference>
<dbReference type="Proteomes" id="UP000183040">
    <property type="component" value="Unassembled WGS sequence"/>
</dbReference>
<dbReference type="InterPro" id="IPR045505">
    <property type="entry name" value="DUF6486"/>
</dbReference>
<proteinExistence type="predicted"/>
<keyword evidence="1" id="KW-0472">Membrane</keyword>
<evidence type="ECO:0000313" key="5">
    <source>
        <dbReference type="Proteomes" id="UP000327007"/>
    </source>
</evidence>
<keyword evidence="1" id="KW-1133">Transmembrane helix</keyword>
<dbReference type="RefSeq" id="WP_004303578.1">
    <property type="nucleotide sequence ID" value="NZ_CP041230.1"/>
</dbReference>
<feature type="transmembrane region" description="Helical" evidence="1">
    <location>
        <begin position="12"/>
        <end position="31"/>
    </location>
</feature>
<organism evidence="3 4">
    <name type="scientific">Bacteroides xylanisolvens</name>
    <dbReference type="NCBI Taxonomy" id="371601"/>
    <lineage>
        <taxon>Bacteria</taxon>
        <taxon>Pseudomonadati</taxon>
        <taxon>Bacteroidota</taxon>
        <taxon>Bacteroidia</taxon>
        <taxon>Bacteroidales</taxon>
        <taxon>Bacteroidaceae</taxon>
        <taxon>Bacteroides</taxon>
    </lineage>
</organism>
<dbReference type="Proteomes" id="UP000327007">
    <property type="component" value="Unassembled WGS sequence"/>
</dbReference>
<evidence type="ECO:0000256" key="1">
    <source>
        <dbReference type="SAM" id="Phobius"/>
    </source>
</evidence>
<dbReference type="AlphaFoldDB" id="A0A173YRP2"/>
<name>A0A173YRP2_9BACE</name>
<dbReference type="PROSITE" id="PS51257">
    <property type="entry name" value="PROKAR_LIPOPROTEIN"/>
    <property type="match status" value="1"/>
</dbReference>
<accession>A0A173YRP2</accession>
<evidence type="ECO:0000313" key="3">
    <source>
        <dbReference type="EMBL" id="SEA21214.1"/>
    </source>
</evidence>
<gene>
    <name evidence="2" type="ORF">F6S82_17135</name>
    <name evidence="3" type="ORF">SAMN04487924_103145</name>
</gene>
<protein>
    <submittedName>
        <fullName evidence="2">Smalltalk protein</fullName>
    </submittedName>
</protein>
<dbReference type="Pfam" id="PF20096">
    <property type="entry name" value="DUF6486"/>
    <property type="match status" value="1"/>
</dbReference>
<reference evidence="5" key="2">
    <citation type="journal article" date="2018" name="J. Anim. Genet.">
        <title>Acquired interbacterial defense systems protect against interspecies antagonism in the human gut microbiome.</title>
        <authorList>
            <person name="Ross B.D."/>
            <person name="Verster A.J."/>
            <person name="Radey M.C."/>
            <person name="Schmidtke D.T."/>
            <person name="Pope C.E."/>
            <person name="Hoffman L.R."/>
            <person name="Hajjar A."/>
            <person name="Peterson S.B."/>
            <person name="Borenstein E."/>
            <person name="Mougous J."/>
        </authorList>
    </citation>
    <scope>NUCLEOTIDE SEQUENCE [LARGE SCALE GENOMIC DNA]</scope>
    <source>
        <strain evidence="5">H204</strain>
    </source>
</reference>
<reference evidence="2" key="4">
    <citation type="submission" date="2019-09" db="EMBL/GenBank/DDBJ databases">
        <authorList>
            <person name="Ross B.D."/>
            <person name="Verster A.J."/>
            <person name="Radey M.C."/>
            <person name="Schmidtke D.T."/>
            <person name="Pope C.E."/>
            <person name="Hoffman L.R."/>
            <person name="Hajjar A.M."/>
            <person name="Peterson S.B."/>
            <person name="Borenstein E."/>
            <person name="Mougous J.D."/>
        </authorList>
    </citation>
    <scope>NUCLEOTIDE SEQUENCE</scope>
    <source>
        <strain evidence="2">H204</strain>
    </source>
</reference>
<sequence>MSKSSSPRSVWSLVLKIVITVATAIGGVFGIQSCM</sequence>
<dbReference type="EMBL" id="FNRP01000003">
    <property type="protein sequence ID" value="SEA21214.1"/>
    <property type="molecule type" value="Genomic_DNA"/>
</dbReference>
<dbReference type="EMBL" id="VYQC01000011">
    <property type="protein sequence ID" value="KAA9043599.1"/>
    <property type="molecule type" value="Genomic_DNA"/>
</dbReference>
<reference evidence="2" key="3">
    <citation type="journal article" date="2019" name="bioRxiv">
        <title>Acquired interbacterial defense systems protect against interspecies antagonism in the human gut microbiome.</title>
        <authorList>
            <person name="Ross B.D."/>
            <person name="Verster A.J."/>
            <person name="Radey M.C."/>
            <person name="Schmidtke D.T."/>
            <person name="Pope C.E."/>
            <person name="Hoffman L.R."/>
            <person name="Hajjar A.M."/>
            <person name="Peterson S.B."/>
            <person name="Borenstein E."/>
            <person name="Mougous J.D."/>
        </authorList>
    </citation>
    <scope>NUCLEOTIDE SEQUENCE</scope>
    <source>
        <strain evidence="2">H204</strain>
    </source>
</reference>
<evidence type="ECO:0000313" key="4">
    <source>
        <dbReference type="Proteomes" id="UP000183040"/>
    </source>
</evidence>
<dbReference type="GeneID" id="92990441"/>
<dbReference type="NCBIfam" id="NF033879">
    <property type="entry name" value="smalltalk"/>
    <property type="match status" value="1"/>
</dbReference>
<evidence type="ECO:0000313" key="2">
    <source>
        <dbReference type="EMBL" id="KAA9043599.1"/>
    </source>
</evidence>